<evidence type="ECO:0000256" key="1">
    <source>
        <dbReference type="SAM" id="MobiDB-lite"/>
    </source>
</evidence>
<keyword evidence="2" id="KW-0732">Signal</keyword>
<evidence type="ECO:0000313" key="4">
    <source>
        <dbReference type="Proteomes" id="UP000199306"/>
    </source>
</evidence>
<proteinExistence type="predicted"/>
<feature type="region of interest" description="Disordered" evidence="1">
    <location>
        <begin position="27"/>
        <end position="81"/>
    </location>
</feature>
<dbReference type="EMBL" id="FOXH01000006">
    <property type="protein sequence ID" value="SFP85468.1"/>
    <property type="molecule type" value="Genomic_DNA"/>
</dbReference>
<dbReference type="AlphaFoldDB" id="A0A1I5TR52"/>
<organism evidence="3 4">
    <name type="scientific">Pseudarcicella hirudinis</name>
    <dbReference type="NCBI Taxonomy" id="1079859"/>
    <lineage>
        <taxon>Bacteria</taxon>
        <taxon>Pseudomonadati</taxon>
        <taxon>Bacteroidota</taxon>
        <taxon>Cytophagia</taxon>
        <taxon>Cytophagales</taxon>
        <taxon>Flectobacillaceae</taxon>
        <taxon>Pseudarcicella</taxon>
    </lineage>
</organism>
<dbReference type="RefSeq" id="WP_092017352.1">
    <property type="nucleotide sequence ID" value="NZ_FOXH01000006.1"/>
</dbReference>
<protein>
    <submittedName>
        <fullName evidence="3">Uncharacterized protein</fullName>
    </submittedName>
</protein>
<reference evidence="3 4" key="1">
    <citation type="submission" date="2016-10" db="EMBL/GenBank/DDBJ databases">
        <authorList>
            <person name="de Groot N.N."/>
        </authorList>
    </citation>
    <scope>NUCLEOTIDE SEQUENCE [LARGE SCALE GENOMIC DNA]</scope>
    <source>
        <strain evidence="4">E92,LMG 26720,CCM 7988</strain>
    </source>
</reference>
<dbReference type="Proteomes" id="UP000199306">
    <property type="component" value="Unassembled WGS sequence"/>
</dbReference>
<name>A0A1I5TR52_9BACT</name>
<accession>A0A1I5TR52</accession>
<dbReference type="STRING" id="1079859.SAMN04515674_106161"/>
<sequence length="81" mass="8692">MKRRILLMIALVSGAFIWACKDGSQDIVPQSSNSGSSSDHQLLDGDNQVGKNPVVVPVQPVKNPTPGVMNPVIKTEGEEKH</sequence>
<feature type="compositionally biased region" description="Low complexity" evidence="1">
    <location>
        <begin position="47"/>
        <end position="64"/>
    </location>
</feature>
<keyword evidence="4" id="KW-1185">Reference proteome</keyword>
<feature type="chain" id="PRO_5011699592" evidence="2">
    <location>
        <begin position="19"/>
        <end position="81"/>
    </location>
</feature>
<feature type="signal peptide" evidence="2">
    <location>
        <begin position="1"/>
        <end position="18"/>
    </location>
</feature>
<evidence type="ECO:0000256" key="2">
    <source>
        <dbReference type="SAM" id="SignalP"/>
    </source>
</evidence>
<evidence type="ECO:0000313" key="3">
    <source>
        <dbReference type="EMBL" id="SFP85468.1"/>
    </source>
</evidence>
<gene>
    <name evidence="3" type="ORF">SAMN04515674_106161</name>
</gene>